<dbReference type="EMBL" id="BEZZ01001524">
    <property type="protein sequence ID" value="GCC19243.1"/>
    <property type="molecule type" value="Genomic_DNA"/>
</dbReference>
<evidence type="ECO:0000256" key="30">
    <source>
        <dbReference type="ARBA" id="ARBA00049276"/>
    </source>
</evidence>
<evidence type="ECO:0000256" key="32">
    <source>
        <dbReference type="SAM" id="Phobius"/>
    </source>
</evidence>
<evidence type="ECO:0000256" key="29">
    <source>
        <dbReference type="ARBA" id="ARBA00048338"/>
    </source>
</evidence>
<dbReference type="InterPro" id="IPR004710">
    <property type="entry name" value="Bilac:Na_transpt"/>
</dbReference>
<comment type="function">
    <text evidence="23">Plays a critical role in the sodium-dependent reabsorption of bile acids from the lumen of the small intestine. Transports various bile acids, unconjugated or conjugated, such as cholate and taurocholate. Also responsible for bile acid transport in the renal proximal tubules, a salvage mechanism that helps conserve bile acids. Works collaboratively with the Na(+)-taurocholate cotransporting polypeptide (NTCP), the organic solute transporter (OST), and the bile salt export pump (BSEP), to ensure efficacious biological recycling of bile acids during enterohepatic circulation.</text>
</comment>
<feature type="transmembrane region" description="Helical" evidence="32">
    <location>
        <begin position="111"/>
        <end position="132"/>
    </location>
</feature>
<evidence type="ECO:0000256" key="11">
    <source>
        <dbReference type="ARBA" id="ARBA00023055"/>
    </source>
</evidence>
<keyword evidence="9 32" id="KW-1133">Transmembrane helix</keyword>
<proteinExistence type="inferred from homology"/>
<evidence type="ECO:0000256" key="6">
    <source>
        <dbReference type="ARBA" id="ARBA00022553"/>
    </source>
</evidence>
<accession>A0A401RM73</accession>
<evidence type="ECO:0000256" key="18">
    <source>
        <dbReference type="ARBA" id="ARBA00032438"/>
    </source>
</evidence>
<evidence type="ECO:0000256" key="26">
    <source>
        <dbReference type="ARBA" id="ARBA00047743"/>
    </source>
</evidence>
<comment type="catalytic activity">
    <reaction evidence="29">
        <text>taurochenodeoxycholate(out) + 2 Na(+)(out) = taurochenodeoxycholate(in) + 2 Na(+)(in)</text>
        <dbReference type="Rhea" id="RHEA:71923"/>
        <dbReference type="ChEBI" id="CHEBI:9407"/>
        <dbReference type="ChEBI" id="CHEBI:29101"/>
    </reaction>
</comment>
<evidence type="ECO:0000256" key="25">
    <source>
        <dbReference type="ARBA" id="ARBA00047596"/>
    </source>
</evidence>
<comment type="similarity">
    <text evidence="2">Belongs to the bile acid:sodium symporter (BASS) (TC 2.A.28) family.</text>
</comment>
<evidence type="ECO:0000256" key="8">
    <source>
        <dbReference type="ARBA" id="ARBA00022847"/>
    </source>
</evidence>
<dbReference type="PANTHER" id="PTHR10361:SF19">
    <property type="entry name" value="ILEAL SODIUM_BILE ACID COTRANSPORTER"/>
    <property type="match status" value="1"/>
</dbReference>
<feature type="transmembrane region" description="Helical" evidence="32">
    <location>
        <begin position="43"/>
        <end position="66"/>
    </location>
</feature>
<organism evidence="33 34">
    <name type="scientific">Chiloscyllium punctatum</name>
    <name type="common">Brownbanded bambooshark</name>
    <name type="synonym">Hemiscyllium punctatum</name>
    <dbReference type="NCBI Taxonomy" id="137246"/>
    <lineage>
        <taxon>Eukaryota</taxon>
        <taxon>Metazoa</taxon>
        <taxon>Chordata</taxon>
        <taxon>Craniata</taxon>
        <taxon>Vertebrata</taxon>
        <taxon>Chondrichthyes</taxon>
        <taxon>Elasmobranchii</taxon>
        <taxon>Galeomorphii</taxon>
        <taxon>Galeoidea</taxon>
        <taxon>Orectolobiformes</taxon>
        <taxon>Hemiscylliidae</taxon>
        <taxon>Chiloscyllium</taxon>
    </lineage>
</organism>
<dbReference type="NCBIfam" id="TIGR00841">
    <property type="entry name" value="bass"/>
    <property type="match status" value="1"/>
</dbReference>
<keyword evidence="5" id="KW-0813">Transport</keyword>
<comment type="catalytic activity">
    <reaction evidence="24">
        <text>tauroallocholate(out) + 2 Na(+)(out) = tauroallocholate(in) + 2 Na(+)(in)</text>
        <dbReference type="Rhea" id="RHEA:51840"/>
        <dbReference type="ChEBI" id="CHEBI:29101"/>
        <dbReference type="ChEBI" id="CHEBI:191406"/>
    </reaction>
</comment>
<evidence type="ECO:0000256" key="3">
    <source>
        <dbReference type="ARBA" id="ARBA00011407"/>
    </source>
</evidence>
<comment type="catalytic activity">
    <reaction evidence="27">
        <text>tauro-beta-muricholate(out) + 2 Na(+)(out) = tauro-beta-muricholate(in) + 2 Na(+)(in)</text>
        <dbReference type="Rhea" id="RHEA:72179"/>
        <dbReference type="ChEBI" id="CHEBI:29101"/>
        <dbReference type="ChEBI" id="CHEBI:133064"/>
    </reaction>
</comment>
<feature type="transmembrane region" description="Helical" evidence="32">
    <location>
        <begin position="205"/>
        <end position="226"/>
    </location>
</feature>
<evidence type="ECO:0000256" key="28">
    <source>
        <dbReference type="ARBA" id="ARBA00048327"/>
    </source>
</evidence>
<evidence type="ECO:0000256" key="17">
    <source>
        <dbReference type="ARBA" id="ARBA00031381"/>
    </source>
</evidence>
<evidence type="ECO:0000256" key="22">
    <source>
        <dbReference type="ARBA" id="ARBA00034231"/>
    </source>
</evidence>
<keyword evidence="34" id="KW-1185">Reference proteome</keyword>
<feature type="transmembrane region" description="Helical" evidence="32">
    <location>
        <begin position="238"/>
        <end position="260"/>
    </location>
</feature>
<keyword evidence="12" id="KW-0406">Ion transport</keyword>
<protein>
    <recommendedName>
        <fullName evidence="4">Ileal sodium/bile acid cotransporter</fullName>
    </recommendedName>
    <alternativeName>
        <fullName evidence="18">Apical sodium-dependent bile acid transporter</fullName>
    </alternativeName>
    <alternativeName>
        <fullName evidence="20">Ileal Na(+)/bile acid cotransporter</fullName>
    </alternativeName>
    <alternativeName>
        <fullName evidence="16">Ileal sodium-dependent bile acid transporter</fullName>
    </alternativeName>
    <alternativeName>
        <fullName evidence="19">Na(+)-dependent ileal bile acid transporter</fullName>
    </alternativeName>
    <alternativeName>
        <fullName evidence="17">Solute carrier family 10 member 2</fullName>
    </alternativeName>
</protein>
<evidence type="ECO:0000256" key="4">
    <source>
        <dbReference type="ARBA" id="ARBA00013351"/>
    </source>
</evidence>
<feature type="region of interest" description="Disordered" evidence="31">
    <location>
        <begin position="385"/>
        <end position="404"/>
    </location>
</feature>
<feature type="transmembrane region" description="Helical" evidence="32">
    <location>
        <begin position="78"/>
        <end position="99"/>
    </location>
</feature>
<feature type="transmembrane region" description="Helical" evidence="32">
    <location>
        <begin position="139"/>
        <end position="161"/>
    </location>
</feature>
<keyword evidence="7 32" id="KW-0812">Transmembrane</keyword>
<evidence type="ECO:0000256" key="20">
    <source>
        <dbReference type="ARBA" id="ARBA00033223"/>
    </source>
</evidence>
<name>A0A401RM73_CHIPU</name>
<evidence type="ECO:0000256" key="15">
    <source>
        <dbReference type="ARBA" id="ARBA00023201"/>
    </source>
</evidence>
<evidence type="ECO:0000256" key="21">
    <source>
        <dbReference type="ARBA" id="ARBA00034215"/>
    </source>
</evidence>
<evidence type="ECO:0000256" key="10">
    <source>
        <dbReference type="ARBA" id="ARBA00023053"/>
    </source>
</evidence>
<evidence type="ECO:0000256" key="2">
    <source>
        <dbReference type="ARBA" id="ARBA00006528"/>
    </source>
</evidence>
<dbReference type="STRING" id="137246.A0A401RM73"/>
<dbReference type="Proteomes" id="UP000287033">
    <property type="component" value="Unassembled WGS sequence"/>
</dbReference>
<comment type="catalytic activity">
    <reaction evidence="28">
        <text>taurocholate(out) + 2 Na(+)(out) = taurocholate(in) + 2 Na(+)(in)</text>
        <dbReference type="Rhea" id="RHEA:71875"/>
        <dbReference type="ChEBI" id="CHEBI:29101"/>
        <dbReference type="ChEBI" id="CHEBI:36257"/>
    </reaction>
</comment>
<dbReference type="Pfam" id="PF01758">
    <property type="entry name" value="SBF"/>
    <property type="match status" value="1"/>
</dbReference>
<evidence type="ECO:0000256" key="16">
    <source>
        <dbReference type="ARBA" id="ARBA00030792"/>
    </source>
</evidence>
<evidence type="ECO:0000256" key="13">
    <source>
        <dbReference type="ARBA" id="ARBA00023136"/>
    </source>
</evidence>
<dbReference type="InterPro" id="IPR002657">
    <property type="entry name" value="BilAc:Na_symport/Acr3"/>
</dbReference>
<dbReference type="Gene3D" id="1.20.1530.20">
    <property type="match status" value="1"/>
</dbReference>
<comment type="subunit">
    <text evidence="3">Monomer and homodimer.</text>
</comment>
<evidence type="ECO:0000256" key="7">
    <source>
        <dbReference type="ARBA" id="ARBA00022692"/>
    </source>
</evidence>
<comment type="catalytic activity">
    <reaction evidence="26">
        <text>taurodeoxycholate(out) + 2 Na(+)(out) = taurodeoxycholate(in) + 2 Na(+)(in)</text>
        <dbReference type="Rhea" id="RHEA:72087"/>
        <dbReference type="ChEBI" id="CHEBI:29101"/>
        <dbReference type="ChEBI" id="CHEBI:36261"/>
    </reaction>
</comment>
<dbReference type="PANTHER" id="PTHR10361">
    <property type="entry name" value="SODIUM-BILE ACID COTRANSPORTER"/>
    <property type="match status" value="1"/>
</dbReference>
<gene>
    <name evidence="33" type="ORF">chiPu_0018284</name>
</gene>
<comment type="caution">
    <text evidence="33">The sequence shown here is derived from an EMBL/GenBank/DDBJ whole genome shotgun (WGS) entry which is preliminary data.</text>
</comment>
<comment type="catalytic activity">
    <reaction evidence="21">
        <text>glycocholate(out) + 2 Na(+)(out) = glycocholate(in) + 2 Na(+)(in)</text>
        <dbReference type="Rhea" id="RHEA:71935"/>
        <dbReference type="ChEBI" id="CHEBI:29101"/>
        <dbReference type="ChEBI" id="CHEBI:29746"/>
    </reaction>
</comment>
<evidence type="ECO:0000256" key="12">
    <source>
        <dbReference type="ARBA" id="ARBA00023065"/>
    </source>
</evidence>
<keyword evidence="15" id="KW-0739">Sodium transport</keyword>
<comment type="catalytic activity">
    <reaction evidence="22">
        <text>cholate(out) + 2 Na(+)(out) = cholate(in) + 2 Na(+)(in)</text>
        <dbReference type="Rhea" id="RHEA:71911"/>
        <dbReference type="ChEBI" id="CHEBI:29101"/>
        <dbReference type="ChEBI" id="CHEBI:29747"/>
    </reaction>
</comment>
<evidence type="ECO:0000256" key="9">
    <source>
        <dbReference type="ARBA" id="ARBA00022989"/>
    </source>
</evidence>
<feature type="transmembrane region" description="Helical" evidence="32">
    <location>
        <begin position="173"/>
        <end position="193"/>
    </location>
</feature>
<keyword evidence="11" id="KW-0445">Lipid transport</keyword>
<evidence type="ECO:0000256" key="24">
    <source>
        <dbReference type="ARBA" id="ARBA00047311"/>
    </source>
</evidence>
<comment type="catalytic activity">
    <reaction evidence="25">
        <text>tauroursodeoxycholate(out) + 2 Na(+)(out) = tauroursodeoxycholate(in) + 2 Na(+)(in)</text>
        <dbReference type="Rhea" id="RHEA:71927"/>
        <dbReference type="ChEBI" id="CHEBI:29101"/>
        <dbReference type="ChEBI" id="CHEBI:132028"/>
    </reaction>
</comment>
<reference evidence="33 34" key="1">
    <citation type="journal article" date="2018" name="Nat. Ecol. Evol.">
        <title>Shark genomes provide insights into elasmobranch evolution and the origin of vertebrates.</title>
        <authorList>
            <person name="Hara Y"/>
            <person name="Yamaguchi K"/>
            <person name="Onimaru K"/>
            <person name="Kadota M"/>
            <person name="Koyanagi M"/>
            <person name="Keeley SD"/>
            <person name="Tatsumi K"/>
            <person name="Tanaka K"/>
            <person name="Motone F"/>
            <person name="Kageyama Y"/>
            <person name="Nozu R"/>
            <person name="Adachi N"/>
            <person name="Nishimura O"/>
            <person name="Nakagawa R"/>
            <person name="Tanegashima C"/>
            <person name="Kiyatake I"/>
            <person name="Matsumoto R"/>
            <person name="Murakumo K"/>
            <person name="Nishida K"/>
            <person name="Terakita A"/>
            <person name="Kuratani S"/>
            <person name="Sato K"/>
            <person name="Hyodo S Kuraku.S."/>
        </authorList>
    </citation>
    <scope>NUCLEOTIDE SEQUENCE [LARGE SCALE GENOMIC DNA]</scope>
</reference>
<evidence type="ECO:0000256" key="31">
    <source>
        <dbReference type="SAM" id="MobiDB-lite"/>
    </source>
</evidence>
<evidence type="ECO:0000256" key="14">
    <source>
        <dbReference type="ARBA" id="ARBA00023180"/>
    </source>
</evidence>
<evidence type="ECO:0000256" key="27">
    <source>
        <dbReference type="ARBA" id="ARBA00048013"/>
    </source>
</evidence>
<dbReference type="GO" id="GO:0016324">
    <property type="term" value="C:apical plasma membrane"/>
    <property type="evidence" value="ECO:0007669"/>
    <property type="project" value="TreeGrafter"/>
</dbReference>
<comment type="subcellular location">
    <subcellularLocation>
        <location evidence="1">Membrane</location>
        <topology evidence="1">Multi-pass membrane protein</topology>
    </subcellularLocation>
</comment>
<dbReference type="GO" id="GO:0008508">
    <property type="term" value="F:bile acid:sodium symporter activity"/>
    <property type="evidence" value="ECO:0007669"/>
    <property type="project" value="TreeGrafter"/>
</dbReference>
<dbReference type="InterPro" id="IPR038770">
    <property type="entry name" value="Na+/solute_symporter_sf"/>
</dbReference>
<dbReference type="FunFam" id="1.20.1530.20:FF:000010">
    <property type="entry name" value="Solute carrier family 10 member 6"/>
    <property type="match status" value="1"/>
</dbReference>
<sequence length="404" mass="44074">MGEALALKTVKSLSMIYSFCPEHATNCNDTSCLLPIDNFNQSMSLILSTVLTILLALVMFSMGCNVEAKKLWGHIKKPWGICVGFLCQFGIMPLIAFLLSTVFQIHPVQAVAVLIMGCCPGGTGSNIMTYWLDGDMDLSISMTTCSTVLGMGMMPLCLFIYTKTWVDTDFIQIPYDSIGITLASLLIPVAVGVYTNYKWPQKAKLILKIGSITGAFLIVATAVTGALLYKGSWATSPYLWIIGTIYPAIGYALGFILARIAGQPWFRCRTVAVETGAQNTQLCTTIVQLSFSPEQLVLMFTFPLIYSVFQIAFAAIMIGFYQLYKRHFKSTTDDSSECANDEEKANPANAFTNGGFHADEKLPDDVLTNDTPHLKNKCQNGILKGGLSTEEKPPGSALDISTNL</sequence>
<dbReference type="OrthoDB" id="203097at2759"/>
<evidence type="ECO:0000256" key="1">
    <source>
        <dbReference type="ARBA" id="ARBA00004141"/>
    </source>
</evidence>
<keyword evidence="14" id="KW-0325">Glycoprotein</keyword>
<evidence type="ECO:0000256" key="23">
    <source>
        <dbReference type="ARBA" id="ARBA00046038"/>
    </source>
</evidence>
<dbReference type="OMA" id="KMWTDAD"/>
<dbReference type="AlphaFoldDB" id="A0A401RM73"/>
<evidence type="ECO:0000313" key="33">
    <source>
        <dbReference type="EMBL" id="GCC19243.1"/>
    </source>
</evidence>
<evidence type="ECO:0000256" key="19">
    <source>
        <dbReference type="ARBA" id="ARBA00033014"/>
    </source>
</evidence>
<evidence type="ECO:0000256" key="5">
    <source>
        <dbReference type="ARBA" id="ARBA00022448"/>
    </source>
</evidence>
<comment type="catalytic activity">
    <reaction evidence="30">
        <text>tauronorcholate(out) + 2 Na(+)(out) = tauronorcholate(in) + 2 Na(+)(in)</text>
        <dbReference type="Rhea" id="RHEA:71915"/>
        <dbReference type="ChEBI" id="CHEBI:29101"/>
        <dbReference type="ChEBI" id="CHEBI:191405"/>
    </reaction>
</comment>
<keyword evidence="13 32" id="KW-0472">Membrane</keyword>
<evidence type="ECO:0000313" key="34">
    <source>
        <dbReference type="Proteomes" id="UP000287033"/>
    </source>
</evidence>
<keyword evidence="8" id="KW-0769">Symport</keyword>
<keyword evidence="6" id="KW-0597">Phosphoprotein</keyword>
<feature type="transmembrane region" description="Helical" evidence="32">
    <location>
        <begin position="296"/>
        <end position="321"/>
    </location>
</feature>
<keyword evidence="10" id="KW-0915">Sodium</keyword>